<feature type="domain" description="Glycoside hydrolase family 9" evidence="10">
    <location>
        <begin position="40"/>
        <end position="340"/>
    </location>
</feature>
<sequence>MMAPPRNAGDSRAALVSVVVALAALLSLPAAVRAFGASDYQDALAKCTLFYEAQRSGALPSSNRVSWRGDSGLLDGQLAGVDLTGGYYDAGDNVKFGFPMAFTVTMLSWSVVEYGNSMGGELGNARAAIRWGSDYILKAFQPPSTLYAQVGNGDADHSCWMRPENMDTPRTVYQVNASSPGTDIAGEFAAALAAASIALRPSDGSYADKLLSTARQLFTFADTYRGLYYDSIGPQARFYQSYSGYNDELLWAATWLHRASGDGTYLDYVVNNQGPLNAAGSATEFSWDSKTAGADILLARQALSCGQTNELYTHIRMAAETFVCYFVNKQVPTTPNGLGYCQDPTLTSAPT</sequence>
<reference evidence="11 12" key="1">
    <citation type="journal article" date="2014" name="Nat. Commun.">
        <title>Klebsormidium flaccidum genome reveals primary factors for plant terrestrial adaptation.</title>
        <authorList>
            <person name="Hori K."/>
            <person name="Maruyama F."/>
            <person name="Fujisawa T."/>
            <person name="Togashi T."/>
            <person name="Yamamoto N."/>
            <person name="Seo M."/>
            <person name="Sato S."/>
            <person name="Yamada T."/>
            <person name="Mori H."/>
            <person name="Tajima N."/>
            <person name="Moriyama T."/>
            <person name="Ikeuchi M."/>
            <person name="Watanabe M."/>
            <person name="Wada H."/>
            <person name="Kobayashi K."/>
            <person name="Saito M."/>
            <person name="Masuda T."/>
            <person name="Sasaki-Sekimoto Y."/>
            <person name="Mashiguchi K."/>
            <person name="Awai K."/>
            <person name="Shimojima M."/>
            <person name="Masuda S."/>
            <person name="Iwai M."/>
            <person name="Nobusawa T."/>
            <person name="Narise T."/>
            <person name="Kondo S."/>
            <person name="Saito H."/>
            <person name="Sato R."/>
            <person name="Murakawa M."/>
            <person name="Ihara Y."/>
            <person name="Oshima-Yamada Y."/>
            <person name="Ohtaka K."/>
            <person name="Satoh M."/>
            <person name="Sonobe K."/>
            <person name="Ishii M."/>
            <person name="Ohtani R."/>
            <person name="Kanamori-Sato M."/>
            <person name="Honoki R."/>
            <person name="Miyazaki D."/>
            <person name="Mochizuki H."/>
            <person name="Umetsu J."/>
            <person name="Higashi K."/>
            <person name="Shibata D."/>
            <person name="Kamiya Y."/>
            <person name="Sato N."/>
            <person name="Nakamura Y."/>
            <person name="Tabata S."/>
            <person name="Ida S."/>
            <person name="Kurokawa K."/>
            <person name="Ohta H."/>
        </authorList>
    </citation>
    <scope>NUCLEOTIDE SEQUENCE [LARGE SCALE GENOMIC DNA]</scope>
    <source>
        <strain evidence="11 12">NIES-2285</strain>
    </source>
</reference>
<keyword evidence="12" id="KW-1185">Reference proteome</keyword>
<dbReference type="Gene3D" id="1.50.10.10">
    <property type="match status" value="1"/>
</dbReference>
<comment type="similarity">
    <text evidence="2">Belongs to the glycosyl hydrolase 9 (cellulase E) family.</text>
</comment>
<evidence type="ECO:0000256" key="5">
    <source>
        <dbReference type="ARBA" id="ARBA00023001"/>
    </source>
</evidence>
<feature type="signal peptide" evidence="9">
    <location>
        <begin position="1"/>
        <end position="34"/>
    </location>
</feature>
<dbReference type="InterPro" id="IPR001701">
    <property type="entry name" value="Glyco_hydro_9"/>
</dbReference>
<dbReference type="OMA" id="WHHALEA"/>
<dbReference type="AlphaFoldDB" id="A0A1Y1HPC9"/>
<keyword evidence="6" id="KW-0119">Carbohydrate metabolism</keyword>
<evidence type="ECO:0000256" key="6">
    <source>
        <dbReference type="ARBA" id="ARBA00023277"/>
    </source>
</evidence>
<dbReference type="Pfam" id="PF00759">
    <property type="entry name" value="Glyco_hydro_9"/>
    <property type="match status" value="1"/>
</dbReference>
<evidence type="ECO:0000256" key="1">
    <source>
        <dbReference type="ARBA" id="ARBA00000966"/>
    </source>
</evidence>
<dbReference type="EC" id="3.2.1.4" evidence="3"/>
<organism evidence="11 12">
    <name type="scientific">Klebsormidium nitens</name>
    <name type="common">Green alga</name>
    <name type="synonym">Ulothrix nitens</name>
    <dbReference type="NCBI Taxonomy" id="105231"/>
    <lineage>
        <taxon>Eukaryota</taxon>
        <taxon>Viridiplantae</taxon>
        <taxon>Streptophyta</taxon>
        <taxon>Klebsormidiophyceae</taxon>
        <taxon>Klebsormidiales</taxon>
        <taxon>Klebsormidiaceae</taxon>
        <taxon>Klebsormidium</taxon>
    </lineage>
</organism>
<evidence type="ECO:0000313" key="12">
    <source>
        <dbReference type="Proteomes" id="UP000054558"/>
    </source>
</evidence>
<dbReference type="STRING" id="105231.A0A1Y1HPC9"/>
<keyword evidence="7" id="KW-0326">Glycosidase</keyword>
<keyword evidence="4" id="KW-0378">Hydrolase</keyword>
<evidence type="ECO:0000256" key="4">
    <source>
        <dbReference type="ARBA" id="ARBA00022801"/>
    </source>
</evidence>
<protein>
    <recommendedName>
        <fullName evidence="3">cellulase</fullName>
        <ecNumber evidence="3">3.2.1.4</ecNumber>
    </recommendedName>
</protein>
<keyword evidence="8" id="KW-0624">Polysaccharide degradation</keyword>
<name>A0A1Y1HPC9_KLENI</name>
<proteinExistence type="inferred from homology"/>
<dbReference type="SUPFAM" id="SSF48208">
    <property type="entry name" value="Six-hairpin glycosidases"/>
    <property type="match status" value="1"/>
</dbReference>
<evidence type="ECO:0000256" key="9">
    <source>
        <dbReference type="SAM" id="SignalP"/>
    </source>
</evidence>
<evidence type="ECO:0000256" key="7">
    <source>
        <dbReference type="ARBA" id="ARBA00023295"/>
    </source>
</evidence>
<dbReference type="GO" id="GO:0008810">
    <property type="term" value="F:cellulase activity"/>
    <property type="evidence" value="ECO:0007669"/>
    <property type="project" value="UniProtKB-EC"/>
</dbReference>
<keyword evidence="5" id="KW-0136">Cellulose degradation</keyword>
<accession>A0A1Y1HPC9</accession>
<gene>
    <name evidence="11" type="ORF">KFL_000190490</name>
</gene>
<dbReference type="Proteomes" id="UP000054558">
    <property type="component" value="Unassembled WGS sequence"/>
</dbReference>
<evidence type="ECO:0000313" key="11">
    <source>
        <dbReference type="EMBL" id="GAQ78831.1"/>
    </source>
</evidence>
<dbReference type="OrthoDB" id="10257085at2759"/>
<dbReference type="GO" id="GO:0030245">
    <property type="term" value="P:cellulose catabolic process"/>
    <property type="evidence" value="ECO:0007669"/>
    <property type="project" value="UniProtKB-KW"/>
</dbReference>
<evidence type="ECO:0000259" key="10">
    <source>
        <dbReference type="Pfam" id="PF00759"/>
    </source>
</evidence>
<evidence type="ECO:0000256" key="2">
    <source>
        <dbReference type="ARBA" id="ARBA00007072"/>
    </source>
</evidence>
<dbReference type="InterPro" id="IPR012341">
    <property type="entry name" value="6hp_glycosidase-like_sf"/>
</dbReference>
<keyword evidence="9" id="KW-0732">Signal</keyword>
<evidence type="ECO:0000256" key="8">
    <source>
        <dbReference type="ARBA" id="ARBA00023326"/>
    </source>
</evidence>
<evidence type="ECO:0000256" key="3">
    <source>
        <dbReference type="ARBA" id="ARBA00012601"/>
    </source>
</evidence>
<dbReference type="PANTHER" id="PTHR22298">
    <property type="entry name" value="ENDO-1,4-BETA-GLUCANASE"/>
    <property type="match status" value="1"/>
</dbReference>
<comment type="catalytic activity">
    <reaction evidence="1">
        <text>Endohydrolysis of (1-&gt;4)-beta-D-glucosidic linkages in cellulose, lichenin and cereal beta-D-glucans.</text>
        <dbReference type="EC" id="3.2.1.4"/>
    </reaction>
</comment>
<feature type="chain" id="PRO_5013390564" description="cellulase" evidence="9">
    <location>
        <begin position="35"/>
        <end position="351"/>
    </location>
</feature>
<dbReference type="InterPro" id="IPR008928">
    <property type="entry name" value="6-hairpin_glycosidase_sf"/>
</dbReference>
<dbReference type="EMBL" id="DF236968">
    <property type="protein sequence ID" value="GAQ78831.1"/>
    <property type="molecule type" value="Genomic_DNA"/>
</dbReference>